<dbReference type="Proteomes" id="UP000663879">
    <property type="component" value="Unassembled WGS sequence"/>
</dbReference>
<keyword evidence="7" id="KW-0675">Receptor</keyword>
<organism evidence="10 11">
    <name type="scientific">Brachionus calyciflorus</name>
    <dbReference type="NCBI Taxonomy" id="104777"/>
    <lineage>
        <taxon>Eukaryota</taxon>
        <taxon>Metazoa</taxon>
        <taxon>Spiralia</taxon>
        <taxon>Gnathifera</taxon>
        <taxon>Rotifera</taxon>
        <taxon>Eurotatoria</taxon>
        <taxon>Monogononta</taxon>
        <taxon>Pseudotrocha</taxon>
        <taxon>Ploima</taxon>
        <taxon>Brachionidae</taxon>
        <taxon>Brachionus</taxon>
    </lineage>
</organism>
<dbReference type="SMART" id="SM00399">
    <property type="entry name" value="ZnF_C4"/>
    <property type="match status" value="1"/>
</dbReference>
<sequence>MQLELFENERQELEEAISREFYLSSKKAEKVTNLIKFVFGSCKVCSDEATGIHFGTPTCEPCKGFFRRSLLKHDTYICREKNLSCKIHPKKTKKCQLCRWNACLKAGMSINGIRMGRIPNSMKILKKIDQTNQSLEKSISTDFKFLEQSIKSNLLHCFSRQEPQNYLLNTFLNEKILNKSKESQIMVLGMLRDKSSQLFKESICEFNSHEKKGIEMIESGNIIIRSYSEEFIIM</sequence>
<protein>
    <recommendedName>
        <fullName evidence="9">Nuclear receptor domain-containing protein</fullName>
    </recommendedName>
</protein>
<evidence type="ECO:0000259" key="9">
    <source>
        <dbReference type="PROSITE" id="PS51030"/>
    </source>
</evidence>
<dbReference type="GO" id="GO:0030154">
    <property type="term" value="P:cell differentiation"/>
    <property type="evidence" value="ECO:0007669"/>
    <property type="project" value="TreeGrafter"/>
</dbReference>
<reference evidence="10" key="1">
    <citation type="submission" date="2021-02" db="EMBL/GenBank/DDBJ databases">
        <authorList>
            <person name="Nowell W R."/>
        </authorList>
    </citation>
    <scope>NUCLEOTIDE SEQUENCE</scope>
    <source>
        <strain evidence="10">Ploen Becks lab</strain>
    </source>
</reference>
<dbReference type="PRINTS" id="PR00047">
    <property type="entry name" value="STROIDFINGER"/>
</dbReference>
<dbReference type="GO" id="GO:0009755">
    <property type="term" value="P:hormone-mediated signaling pathway"/>
    <property type="evidence" value="ECO:0007669"/>
    <property type="project" value="TreeGrafter"/>
</dbReference>
<evidence type="ECO:0000256" key="3">
    <source>
        <dbReference type="ARBA" id="ARBA00022833"/>
    </source>
</evidence>
<dbReference type="GO" id="GO:0008270">
    <property type="term" value="F:zinc ion binding"/>
    <property type="evidence" value="ECO:0007669"/>
    <property type="project" value="UniProtKB-KW"/>
</dbReference>
<feature type="domain" description="Nuclear receptor" evidence="9">
    <location>
        <begin position="39"/>
        <end position="115"/>
    </location>
</feature>
<keyword evidence="6" id="KW-0804">Transcription</keyword>
<dbReference type="GO" id="GO:0000978">
    <property type="term" value="F:RNA polymerase II cis-regulatory region sequence-specific DNA binding"/>
    <property type="evidence" value="ECO:0007669"/>
    <property type="project" value="TreeGrafter"/>
</dbReference>
<comment type="caution">
    <text evidence="10">The sequence shown here is derived from an EMBL/GenBank/DDBJ whole genome shotgun (WGS) entry which is preliminary data.</text>
</comment>
<dbReference type="InterPro" id="IPR001628">
    <property type="entry name" value="Znf_hrmn_rcpt"/>
</dbReference>
<dbReference type="PANTHER" id="PTHR24082">
    <property type="entry name" value="NUCLEAR HORMONE RECEPTOR"/>
    <property type="match status" value="1"/>
</dbReference>
<dbReference type="SUPFAM" id="SSF57716">
    <property type="entry name" value="Glucocorticoid receptor-like (DNA-binding domain)"/>
    <property type="match status" value="1"/>
</dbReference>
<evidence type="ECO:0000256" key="5">
    <source>
        <dbReference type="ARBA" id="ARBA00023125"/>
    </source>
</evidence>
<gene>
    <name evidence="10" type="ORF">OXX778_LOCUS21373</name>
</gene>
<dbReference type="PANTHER" id="PTHR24082:SF473">
    <property type="entry name" value="ECDYSONE-INDUCED PROTEIN 75B, ISOFORM B"/>
    <property type="match status" value="1"/>
</dbReference>
<keyword evidence="1" id="KW-0479">Metal-binding</keyword>
<dbReference type="GO" id="GO:0000122">
    <property type="term" value="P:negative regulation of transcription by RNA polymerase II"/>
    <property type="evidence" value="ECO:0007669"/>
    <property type="project" value="TreeGrafter"/>
</dbReference>
<evidence type="ECO:0000256" key="4">
    <source>
        <dbReference type="ARBA" id="ARBA00023015"/>
    </source>
</evidence>
<evidence type="ECO:0000256" key="8">
    <source>
        <dbReference type="ARBA" id="ARBA00023242"/>
    </source>
</evidence>
<evidence type="ECO:0000256" key="2">
    <source>
        <dbReference type="ARBA" id="ARBA00022771"/>
    </source>
</evidence>
<keyword evidence="3" id="KW-0862">Zinc</keyword>
<dbReference type="PROSITE" id="PS51030">
    <property type="entry name" value="NUCLEAR_REC_DBD_2"/>
    <property type="match status" value="1"/>
</dbReference>
<feature type="non-terminal residue" evidence="10">
    <location>
        <position position="1"/>
    </location>
</feature>
<keyword evidence="8" id="KW-0539">Nucleus</keyword>
<evidence type="ECO:0000256" key="1">
    <source>
        <dbReference type="ARBA" id="ARBA00022723"/>
    </source>
</evidence>
<evidence type="ECO:0000313" key="10">
    <source>
        <dbReference type="EMBL" id="CAF1105666.1"/>
    </source>
</evidence>
<evidence type="ECO:0000256" key="7">
    <source>
        <dbReference type="ARBA" id="ARBA00023170"/>
    </source>
</evidence>
<dbReference type="Pfam" id="PF00105">
    <property type="entry name" value="zf-C4"/>
    <property type="match status" value="1"/>
</dbReference>
<dbReference type="Gene3D" id="3.30.50.10">
    <property type="entry name" value="Erythroid Transcription Factor GATA-1, subunit A"/>
    <property type="match status" value="1"/>
</dbReference>
<accession>A0A814PGG9</accession>
<dbReference type="PROSITE" id="PS00031">
    <property type="entry name" value="NUCLEAR_REC_DBD_1"/>
    <property type="match status" value="1"/>
</dbReference>
<keyword evidence="5" id="KW-0238">DNA-binding</keyword>
<dbReference type="OrthoDB" id="10018779at2759"/>
<keyword evidence="4" id="KW-0805">Transcription regulation</keyword>
<dbReference type="InterPro" id="IPR013088">
    <property type="entry name" value="Znf_NHR/GATA"/>
</dbReference>
<evidence type="ECO:0000256" key="6">
    <source>
        <dbReference type="ARBA" id="ARBA00023163"/>
    </source>
</evidence>
<dbReference type="InterPro" id="IPR050234">
    <property type="entry name" value="Nuclear_hormone_rcpt_NR1"/>
</dbReference>
<proteinExistence type="predicted"/>
<dbReference type="AlphaFoldDB" id="A0A814PGG9"/>
<keyword evidence="2" id="KW-0863">Zinc-finger</keyword>
<dbReference type="GO" id="GO:0045944">
    <property type="term" value="P:positive regulation of transcription by RNA polymerase II"/>
    <property type="evidence" value="ECO:0007669"/>
    <property type="project" value="TreeGrafter"/>
</dbReference>
<dbReference type="EMBL" id="CAJNOC010007827">
    <property type="protein sequence ID" value="CAF1105666.1"/>
    <property type="molecule type" value="Genomic_DNA"/>
</dbReference>
<name>A0A814PGG9_9BILA</name>
<keyword evidence="11" id="KW-1185">Reference proteome</keyword>
<evidence type="ECO:0000313" key="11">
    <source>
        <dbReference type="Proteomes" id="UP000663879"/>
    </source>
</evidence>
<dbReference type="GO" id="GO:0004879">
    <property type="term" value="F:nuclear receptor activity"/>
    <property type="evidence" value="ECO:0007669"/>
    <property type="project" value="TreeGrafter"/>
</dbReference>